<dbReference type="PANTHER" id="PTHR30005:SF14">
    <property type="entry name" value="EXOPOLYPHOSPHATASE"/>
    <property type="match status" value="1"/>
</dbReference>
<evidence type="ECO:0000256" key="2">
    <source>
        <dbReference type="ARBA" id="ARBA00004202"/>
    </source>
</evidence>
<dbReference type="FunFam" id="3.30.420.40:FF:000023">
    <property type="entry name" value="Guanosine-5'-triphosphate,3'-diphosphate pyrophosphatase"/>
    <property type="match status" value="1"/>
</dbReference>
<dbReference type="Gene3D" id="1.10.3210.10">
    <property type="entry name" value="Hypothetical protein af1432"/>
    <property type="match status" value="1"/>
</dbReference>
<reference evidence="13 14" key="1">
    <citation type="submission" date="2015-06" db="EMBL/GenBank/DDBJ databases">
        <title>A Comprehensive Approach to Explore the Metabolic and Phylogenetic Diversity of Bacterial Steroid Degradation in the Environment: Testosterone as an Example.</title>
        <authorList>
            <person name="Yang F.-C."/>
            <person name="Chen Y.-L."/>
            <person name="Yu C.-P."/>
            <person name="Tang S.-L."/>
            <person name="Wang P.-H."/>
            <person name="Ismail W."/>
            <person name="Wang C.-H."/>
            <person name="Yang C.-Y."/>
            <person name="Chiang Y.-R."/>
        </authorList>
    </citation>
    <scope>NUCLEOTIDE SEQUENCE [LARGE SCALE GENOMIC DNA]</scope>
    <source>
        <strain evidence="13 14">DSM 18526</strain>
    </source>
</reference>
<dbReference type="Gene3D" id="3.30.420.40">
    <property type="match status" value="1"/>
</dbReference>
<dbReference type="PIRSF" id="PIRSF001267">
    <property type="entry name" value="Pyrophosphatase_GppA_Ppx"/>
    <property type="match status" value="1"/>
</dbReference>
<evidence type="ECO:0000256" key="5">
    <source>
        <dbReference type="ARBA" id="ARBA00012451"/>
    </source>
</evidence>
<evidence type="ECO:0000256" key="3">
    <source>
        <dbReference type="ARBA" id="ARBA00007125"/>
    </source>
</evidence>
<organism evidence="13 14">
    <name type="scientific">Steroidobacter denitrificans</name>
    <dbReference type="NCBI Taxonomy" id="465721"/>
    <lineage>
        <taxon>Bacteria</taxon>
        <taxon>Pseudomonadati</taxon>
        <taxon>Pseudomonadota</taxon>
        <taxon>Gammaproteobacteria</taxon>
        <taxon>Steroidobacterales</taxon>
        <taxon>Steroidobacteraceae</taxon>
        <taxon>Steroidobacter</taxon>
    </lineage>
</organism>
<dbReference type="InterPro" id="IPR030673">
    <property type="entry name" value="PyroPPase_GppA_Ppx"/>
</dbReference>
<gene>
    <name evidence="13" type="ORF">ACG33_03280</name>
</gene>
<keyword evidence="14" id="KW-1185">Reference proteome</keyword>
<dbReference type="InterPro" id="IPR003695">
    <property type="entry name" value="Ppx_GppA_N"/>
</dbReference>
<evidence type="ECO:0000256" key="9">
    <source>
        <dbReference type="ARBA" id="ARBA00023136"/>
    </source>
</evidence>
<proteinExistence type="inferred from homology"/>
<accession>A0A127F963</accession>
<dbReference type="SUPFAM" id="SSF109604">
    <property type="entry name" value="HD-domain/PDEase-like"/>
    <property type="match status" value="1"/>
</dbReference>
<dbReference type="FunFam" id="3.30.420.150:FF:000001">
    <property type="entry name" value="Guanosine-5'-triphosphate,3'-diphosphate pyrophosphatase"/>
    <property type="match status" value="1"/>
</dbReference>
<comment type="cofactor">
    <cofactor evidence="1">
        <name>Mg(2+)</name>
        <dbReference type="ChEBI" id="CHEBI:18420"/>
    </cofactor>
</comment>
<evidence type="ECO:0000259" key="12">
    <source>
        <dbReference type="Pfam" id="PF21447"/>
    </source>
</evidence>
<comment type="similarity">
    <text evidence="3">Belongs to the GppA/Ppx family.</text>
</comment>
<dbReference type="GO" id="GO:0004309">
    <property type="term" value="F:exopolyphosphatase activity"/>
    <property type="evidence" value="ECO:0007669"/>
    <property type="project" value="UniProtKB-EC"/>
</dbReference>
<dbReference type="NCBIfam" id="TIGR03706">
    <property type="entry name" value="exo_poly_only"/>
    <property type="match status" value="1"/>
</dbReference>
<keyword evidence="9" id="KW-0472">Membrane</keyword>
<dbReference type="InterPro" id="IPR043129">
    <property type="entry name" value="ATPase_NBD"/>
</dbReference>
<dbReference type="EMBL" id="CP011971">
    <property type="protein sequence ID" value="AMN46148.1"/>
    <property type="molecule type" value="Genomic_DNA"/>
</dbReference>
<protein>
    <recommendedName>
        <fullName evidence="6">Exopolyphosphatase</fullName>
        <ecNumber evidence="5">3.6.1.11</ecNumber>
    </recommendedName>
</protein>
<comment type="subcellular location">
    <subcellularLocation>
        <location evidence="2">Cell membrane</location>
        <topology evidence="2">Peripheral membrane protein</topology>
    </subcellularLocation>
</comment>
<dbReference type="InterPro" id="IPR050273">
    <property type="entry name" value="GppA/Ppx_hydrolase"/>
</dbReference>
<evidence type="ECO:0000256" key="7">
    <source>
        <dbReference type="ARBA" id="ARBA00022475"/>
    </source>
</evidence>
<dbReference type="InterPro" id="IPR048950">
    <property type="entry name" value="Ppx_GppA_C"/>
</dbReference>
<dbReference type="Pfam" id="PF02541">
    <property type="entry name" value="Ppx-GppA"/>
    <property type="match status" value="1"/>
</dbReference>
<dbReference type="Proteomes" id="UP000070250">
    <property type="component" value="Chromosome"/>
</dbReference>
<evidence type="ECO:0000256" key="6">
    <source>
        <dbReference type="ARBA" id="ARBA00020416"/>
    </source>
</evidence>
<dbReference type="Gene3D" id="3.30.420.150">
    <property type="entry name" value="Exopolyphosphatase. Domain 2"/>
    <property type="match status" value="1"/>
</dbReference>
<dbReference type="STRING" id="465721.ACG33_03280"/>
<comment type="catalytic activity">
    <reaction evidence="10">
        <text>[phosphate](n) + H2O = [phosphate](n-1) + phosphate + H(+)</text>
        <dbReference type="Rhea" id="RHEA:21528"/>
        <dbReference type="Rhea" id="RHEA-COMP:9859"/>
        <dbReference type="Rhea" id="RHEA-COMP:14279"/>
        <dbReference type="ChEBI" id="CHEBI:15377"/>
        <dbReference type="ChEBI" id="CHEBI:15378"/>
        <dbReference type="ChEBI" id="CHEBI:16838"/>
        <dbReference type="ChEBI" id="CHEBI:43474"/>
        <dbReference type="EC" id="3.6.1.11"/>
    </reaction>
</comment>
<evidence type="ECO:0000256" key="1">
    <source>
        <dbReference type="ARBA" id="ARBA00001946"/>
    </source>
</evidence>
<evidence type="ECO:0000259" key="11">
    <source>
        <dbReference type="Pfam" id="PF02541"/>
    </source>
</evidence>
<keyword evidence="8 13" id="KW-0378">Hydrolase</keyword>
<feature type="domain" description="Ppx/GppA phosphatase N-terminal" evidence="11">
    <location>
        <begin position="35"/>
        <end position="317"/>
    </location>
</feature>
<evidence type="ECO:0000313" key="13">
    <source>
        <dbReference type="EMBL" id="AMN46148.1"/>
    </source>
</evidence>
<dbReference type="GO" id="GO:0005886">
    <property type="term" value="C:plasma membrane"/>
    <property type="evidence" value="ECO:0007669"/>
    <property type="project" value="UniProtKB-SubCell"/>
</dbReference>
<keyword evidence="7" id="KW-1003">Cell membrane</keyword>
<dbReference type="EC" id="3.6.1.11" evidence="5"/>
<feature type="domain" description="Ppx/GppA phosphatase C-terminal" evidence="12">
    <location>
        <begin position="325"/>
        <end position="497"/>
    </location>
</feature>
<comment type="subunit">
    <text evidence="4">Homodimer.</text>
</comment>
<dbReference type="Pfam" id="PF21447">
    <property type="entry name" value="Ppx-GppA_III"/>
    <property type="match status" value="1"/>
</dbReference>
<dbReference type="AlphaFoldDB" id="A0A127F963"/>
<dbReference type="PANTHER" id="PTHR30005">
    <property type="entry name" value="EXOPOLYPHOSPHATASE"/>
    <property type="match status" value="1"/>
</dbReference>
<evidence type="ECO:0000256" key="10">
    <source>
        <dbReference type="ARBA" id="ARBA00047607"/>
    </source>
</evidence>
<name>A0A127F963_STEDE</name>
<dbReference type="SUPFAM" id="SSF53067">
    <property type="entry name" value="Actin-like ATPase domain"/>
    <property type="match status" value="2"/>
</dbReference>
<dbReference type="GO" id="GO:0006798">
    <property type="term" value="P:polyphosphate catabolic process"/>
    <property type="evidence" value="ECO:0007669"/>
    <property type="project" value="TreeGrafter"/>
</dbReference>
<evidence type="ECO:0000313" key="14">
    <source>
        <dbReference type="Proteomes" id="UP000070250"/>
    </source>
</evidence>
<evidence type="ECO:0000256" key="8">
    <source>
        <dbReference type="ARBA" id="ARBA00022801"/>
    </source>
</evidence>
<dbReference type="KEGG" id="sdf:ACG33_03280"/>
<dbReference type="PATRIC" id="fig|465721.4.peg.708"/>
<dbReference type="CDD" id="cd24053">
    <property type="entry name" value="ASKHA_NBD_EcPPX-GppA-like"/>
    <property type="match status" value="1"/>
</dbReference>
<sequence>MRPAALDSQEPPARHAALPDVIAAVDLGSNSFHMVVARYSHGQLIILDRLRETVRLGAGLDEQGRLRREAIDAALACLQRFGQRLEDMKAGSVRVVGTNTLRRARRRGAFLDRARAALGHPIEVISGMEEARLIYLGVARTMPSEPGRRLVADIGGGSTELIVGEGLQTCKLESLYLGCVEMTARYFGDGVVTEKRMKRARLAARLELDPVREGFRHQGWDHAIGASGTIRCVADILRARGNGDAVITPAGVNWVIEQLLRVGDSARLRLPGLPEERLPVFAGGVAILAEVLSMLEIPQMRVAEGALREGLLYDLLGRLMDEDARVCSVRAMQARYHVDVVQARRVEATALDFLRQTSLTWGLTEPEAEQMLSWAAQLYEIGLDVSHSQYHKHGAYLLEHADMPGFTQEEQKILSCLVGAHRRKLHLETLEDLSPPWHIKTEFLIVLLRLAVLLHRGRSAAAQPRVELTAKQRCLEVYFAKGWLEAHPLTAADLEQEIEYLRAAGLRLRIDRDHP</sequence>
<dbReference type="InterPro" id="IPR022371">
    <property type="entry name" value="Exopolyphosphatase"/>
</dbReference>
<evidence type="ECO:0000256" key="4">
    <source>
        <dbReference type="ARBA" id="ARBA00011738"/>
    </source>
</evidence>